<dbReference type="Pfam" id="PF03466">
    <property type="entry name" value="LysR_substrate"/>
    <property type="match status" value="1"/>
</dbReference>
<proteinExistence type="inferred from homology"/>
<name>A0A0W0YW13_LEGSP</name>
<dbReference type="Proteomes" id="UP000054877">
    <property type="component" value="Unassembled WGS sequence"/>
</dbReference>
<dbReference type="InterPro" id="IPR036388">
    <property type="entry name" value="WH-like_DNA-bd_sf"/>
</dbReference>
<accession>A0A0W0YW13</accession>
<dbReference type="PANTHER" id="PTHR30126">
    <property type="entry name" value="HTH-TYPE TRANSCRIPTIONAL REGULATOR"/>
    <property type="match status" value="1"/>
</dbReference>
<dbReference type="PRINTS" id="PR00039">
    <property type="entry name" value="HTHLYSR"/>
</dbReference>
<reference evidence="6 7" key="1">
    <citation type="submission" date="2015-11" db="EMBL/GenBank/DDBJ databases">
        <title>Genomic analysis of 38 Legionella species identifies large and diverse effector repertoires.</title>
        <authorList>
            <person name="Burstein D."/>
            <person name="Amaro F."/>
            <person name="Zusman T."/>
            <person name="Lifshitz Z."/>
            <person name="Cohen O."/>
            <person name="Gilbert J.A."/>
            <person name="Pupko T."/>
            <person name="Shuman H.A."/>
            <person name="Segal G."/>
        </authorList>
    </citation>
    <scope>NUCLEOTIDE SEQUENCE [LARGE SCALE GENOMIC DNA]</scope>
    <source>
        <strain evidence="6 7">Mt.St.Helens-9</strain>
    </source>
</reference>
<dbReference type="GO" id="GO:0003700">
    <property type="term" value="F:DNA-binding transcription factor activity"/>
    <property type="evidence" value="ECO:0007669"/>
    <property type="project" value="InterPro"/>
</dbReference>
<dbReference type="InterPro" id="IPR005119">
    <property type="entry name" value="LysR_subst-bd"/>
</dbReference>
<dbReference type="Gene3D" id="3.40.190.10">
    <property type="entry name" value="Periplasmic binding protein-like II"/>
    <property type="match status" value="2"/>
</dbReference>
<evidence type="ECO:0000256" key="3">
    <source>
        <dbReference type="ARBA" id="ARBA00023125"/>
    </source>
</evidence>
<dbReference type="InterPro" id="IPR000847">
    <property type="entry name" value="LysR_HTH_N"/>
</dbReference>
<evidence type="ECO:0000256" key="1">
    <source>
        <dbReference type="ARBA" id="ARBA00009437"/>
    </source>
</evidence>
<evidence type="ECO:0000256" key="2">
    <source>
        <dbReference type="ARBA" id="ARBA00023015"/>
    </source>
</evidence>
<dbReference type="EMBL" id="LNYX01000034">
    <property type="protein sequence ID" value="KTD61082.1"/>
    <property type="molecule type" value="Genomic_DNA"/>
</dbReference>
<evidence type="ECO:0000256" key="4">
    <source>
        <dbReference type="ARBA" id="ARBA00023163"/>
    </source>
</evidence>
<sequence length="291" mass="32947">MKLSSLQLAAFAETAKTLNFSKAAMNLCITQSALSQRIQKLEARLGDALFLRTAKRVQLTHMGERLLRYCSTQAALEQEFLAQTELADHNRLVGTVRVAGFSTIMSSVILPHLALLCREHPEIDLELHSMEMTALLPALESGLVDFIVTGEEICRPSVRIMTIGFEYYVLTCSASLPAPNDVFLDHDKEDPITASFWRQQTSQPRSWRTYYLDDIHMIIAGVKNGLGRAVLPLHLVKNDETITVLDDFTPLKVPVYLACYKNEWQTRLQRVLWQRLQCAGNPLEDCVRQRT</sequence>
<dbReference type="AlphaFoldDB" id="A0A0W0YW13"/>
<evidence type="ECO:0000259" key="5">
    <source>
        <dbReference type="PROSITE" id="PS50931"/>
    </source>
</evidence>
<dbReference type="GO" id="GO:0000976">
    <property type="term" value="F:transcription cis-regulatory region binding"/>
    <property type="evidence" value="ECO:0007669"/>
    <property type="project" value="TreeGrafter"/>
</dbReference>
<protein>
    <submittedName>
        <fullName evidence="6">LysR family transcriptional regulator</fullName>
    </submittedName>
</protein>
<dbReference type="Pfam" id="PF00126">
    <property type="entry name" value="HTH_1"/>
    <property type="match status" value="1"/>
</dbReference>
<dbReference type="Gene3D" id="1.10.10.10">
    <property type="entry name" value="Winged helix-like DNA-binding domain superfamily/Winged helix DNA-binding domain"/>
    <property type="match status" value="1"/>
</dbReference>
<dbReference type="PANTHER" id="PTHR30126:SF40">
    <property type="entry name" value="HTH-TYPE TRANSCRIPTIONAL REGULATOR GLTR"/>
    <property type="match status" value="1"/>
</dbReference>
<keyword evidence="7" id="KW-1185">Reference proteome</keyword>
<dbReference type="PATRIC" id="fig|452.5.peg.2992"/>
<comment type="similarity">
    <text evidence="1">Belongs to the LysR transcriptional regulatory family.</text>
</comment>
<dbReference type="InterPro" id="IPR036390">
    <property type="entry name" value="WH_DNA-bd_sf"/>
</dbReference>
<comment type="caution">
    <text evidence="6">The sequence shown here is derived from an EMBL/GenBank/DDBJ whole genome shotgun (WGS) entry which is preliminary data.</text>
</comment>
<keyword evidence="2" id="KW-0805">Transcription regulation</keyword>
<evidence type="ECO:0000313" key="7">
    <source>
        <dbReference type="Proteomes" id="UP000054877"/>
    </source>
</evidence>
<dbReference type="SUPFAM" id="SSF53850">
    <property type="entry name" value="Periplasmic binding protein-like II"/>
    <property type="match status" value="1"/>
</dbReference>
<dbReference type="OrthoDB" id="8850588at2"/>
<dbReference type="SUPFAM" id="SSF46785">
    <property type="entry name" value="Winged helix' DNA-binding domain"/>
    <property type="match status" value="1"/>
</dbReference>
<organism evidence="6 7">
    <name type="scientific">Legionella spiritensis</name>
    <dbReference type="NCBI Taxonomy" id="452"/>
    <lineage>
        <taxon>Bacteria</taxon>
        <taxon>Pseudomonadati</taxon>
        <taxon>Pseudomonadota</taxon>
        <taxon>Gammaproteobacteria</taxon>
        <taxon>Legionellales</taxon>
        <taxon>Legionellaceae</taxon>
        <taxon>Legionella</taxon>
    </lineage>
</organism>
<keyword evidence="4" id="KW-0804">Transcription</keyword>
<keyword evidence="3" id="KW-0238">DNA-binding</keyword>
<feature type="domain" description="HTH lysR-type" evidence="5">
    <location>
        <begin position="1"/>
        <end position="60"/>
    </location>
</feature>
<dbReference type="PROSITE" id="PS50931">
    <property type="entry name" value="HTH_LYSR"/>
    <property type="match status" value="1"/>
</dbReference>
<dbReference type="CDD" id="cd05466">
    <property type="entry name" value="PBP2_LTTR_substrate"/>
    <property type="match status" value="1"/>
</dbReference>
<gene>
    <name evidence="6" type="ORF">Lspi_2702</name>
</gene>
<evidence type="ECO:0000313" key="6">
    <source>
        <dbReference type="EMBL" id="KTD61082.1"/>
    </source>
</evidence>
<dbReference type="RefSeq" id="WP_058484620.1">
    <property type="nucleotide sequence ID" value="NZ_CAAAII010000012.1"/>
</dbReference>
<dbReference type="STRING" id="452.Lspi_2702"/>